<organism evidence="1 2">
    <name type="scientific">Mycena rosella</name>
    <name type="common">Pink bonnet</name>
    <name type="synonym">Agaricus rosellus</name>
    <dbReference type="NCBI Taxonomy" id="1033263"/>
    <lineage>
        <taxon>Eukaryota</taxon>
        <taxon>Fungi</taxon>
        <taxon>Dikarya</taxon>
        <taxon>Basidiomycota</taxon>
        <taxon>Agaricomycotina</taxon>
        <taxon>Agaricomycetes</taxon>
        <taxon>Agaricomycetidae</taxon>
        <taxon>Agaricales</taxon>
        <taxon>Marasmiineae</taxon>
        <taxon>Mycenaceae</taxon>
        <taxon>Mycena</taxon>
    </lineage>
</organism>
<proteinExistence type="predicted"/>
<dbReference type="EMBL" id="JARKIE010000005">
    <property type="protein sequence ID" value="KAJ7707625.1"/>
    <property type="molecule type" value="Genomic_DNA"/>
</dbReference>
<dbReference type="InterPro" id="IPR032675">
    <property type="entry name" value="LRR_dom_sf"/>
</dbReference>
<evidence type="ECO:0008006" key="3">
    <source>
        <dbReference type="Google" id="ProtNLM"/>
    </source>
</evidence>
<accession>A0AAD7MA14</accession>
<protein>
    <recommendedName>
        <fullName evidence="3">F-box domain-containing protein</fullName>
    </recommendedName>
</protein>
<evidence type="ECO:0000313" key="1">
    <source>
        <dbReference type="EMBL" id="KAJ7707625.1"/>
    </source>
</evidence>
<dbReference type="Proteomes" id="UP001221757">
    <property type="component" value="Unassembled WGS sequence"/>
</dbReference>
<dbReference type="Gene3D" id="3.80.10.10">
    <property type="entry name" value="Ribonuclease Inhibitor"/>
    <property type="match status" value="1"/>
</dbReference>
<reference evidence="1" key="1">
    <citation type="submission" date="2023-03" db="EMBL/GenBank/DDBJ databases">
        <title>Massive genome expansion in bonnet fungi (Mycena s.s.) driven by repeated elements and novel gene families across ecological guilds.</title>
        <authorList>
            <consortium name="Lawrence Berkeley National Laboratory"/>
            <person name="Harder C.B."/>
            <person name="Miyauchi S."/>
            <person name="Viragh M."/>
            <person name="Kuo A."/>
            <person name="Thoen E."/>
            <person name="Andreopoulos B."/>
            <person name="Lu D."/>
            <person name="Skrede I."/>
            <person name="Drula E."/>
            <person name="Henrissat B."/>
            <person name="Morin E."/>
            <person name="Kohler A."/>
            <person name="Barry K."/>
            <person name="LaButti K."/>
            <person name="Morin E."/>
            <person name="Salamov A."/>
            <person name="Lipzen A."/>
            <person name="Mereny Z."/>
            <person name="Hegedus B."/>
            <person name="Baldrian P."/>
            <person name="Stursova M."/>
            <person name="Weitz H."/>
            <person name="Taylor A."/>
            <person name="Grigoriev I.V."/>
            <person name="Nagy L.G."/>
            <person name="Martin F."/>
            <person name="Kauserud H."/>
        </authorList>
    </citation>
    <scope>NUCLEOTIDE SEQUENCE</scope>
    <source>
        <strain evidence="1">CBHHK067</strain>
    </source>
</reference>
<gene>
    <name evidence="1" type="ORF">B0H17DRAFT_1033298</name>
</gene>
<name>A0AAD7MA14_MYCRO</name>
<sequence length="477" mass="53400">MLEIPPEIWLYISSFIPNDELLSLAGVNIHFYNLALDRRYSTIRIEAMNATTDKLLRHLRDPAVASRVRRLVVRPVINLHADTAYAAPSFWQRISTVTGRKQLPASPSIERAIDALILVFPGLSNLTRFEVESWDMSPDYDLQRFFSNAWTSFGRQLEVIAMAGRPEAFRQFVASNPEPVSCTALSLQFTHELDTTAATVLDGILVNSVAPFVNSLAPRLESLKIWSWSTLDLSALFLNLGVFPQLRDFHLRAPFNKAFPNGTGLTRLLEDNSSSLDTIELRLNPAGSAMDPSSEQLLAEWFMSHEAHPSVLTNLKLLRMYPTTLSIGFDALVRYTERSADTLTTLAVKDRYLNLDEVEALITPVAHRHADDGLQSLRLNVRVWSVELFDLLALKLPGLKSLSLYVGGSHPHRAATELFFTGMQTHSFMSWKLRDIGVWQGGSEVPSGTMRLLAYCIPSVQSFWGNGHMLGEGKIYA</sequence>
<keyword evidence="2" id="KW-1185">Reference proteome</keyword>
<comment type="caution">
    <text evidence="1">The sequence shown here is derived from an EMBL/GenBank/DDBJ whole genome shotgun (WGS) entry which is preliminary data.</text>
</comment>
<evidence type="ECO:0000313" key="2">
    <source>
        <dbReference type="Proteomes" id="UP001221757"/>
    </source>
</evidence>
<dbReference type="AlphaFoldDB" id="A0AAD7MA14"/>